<evidence type="ECO:0000256" key="4">
    <source>
        <dbReference type="ARBA" id="ARBA00023136"/>
    </source>
</evidence>
<keyword evidence="4 5" id="KW-0472">Membrane</keyword>
<evidence type="ECO:0000256" key="3">
    <source>
        <dbReference type="ARBA" id="ARBA00022989"/>
    </source>
</evidence>
<dbReference type="InterPro" id="IPR007269">
    <property type="entry name" value="ICMT_MeTrfase"/>
</dbReference>
<comment type="caution">
    <text evidence="5">Lacks conserved residue(s) required for the propagation of feature annotation.</text>
</comment>
<keyword evidence="5" id="KW-0256">Endoplasmic reticulum</keyword>
<feature type="transmembrane region" description="Helical" evidence="5">
    <location>
        <begin position="44"/>
        <end position="60"/>
    </location>
</feature>
<dbReference type="EC" id="2.1.1.100" evidence="5"/>
<dbReference type="GO" id="GO:0004671">
    <property type="term" value="F:protein C-terminal S-isoprenylcysteine carboxyl O-methyltransferase activity"/>
    <property type="evidence" value="ECO:0007669"/>
    <property type="project" value="UniProtKB-EC"/>
</dbReference>
<organism evidence="6 7">
    <name type="scientific">Mucor circinelloides f. lusitanicus</name>
    <name type="common">Mucor racemosus var. lusitanicus</name>
    <dbReference type="NCBI Taxonomy" id="29924"/>
    <lineage>
        <taxon>Eukaryota</taxon>
        <taxon>Fungi</taxon>
        <taxon>Fungi incertae sedis</taxon>
        <taxon>Mucoromycota</taxon>
        <taxon>Mucoromycotina</taxon>
        <taxon>Mucoromycetes</taxon>
        <taxon>Mucorales</taxon>
        <taxon>Mucorineae</taxon>
        <taxon>Mucoraceae</taxon>
        <taxon>Mucor</taxon>
    </lineage>
</organism>
<feature type="transmembrane region" description="Helical" evidence="5">
    <location>
        <begin position="120"/>
        <end position="153"/>
    </location>
</feature>
<dbReference type="AlphaFoldDB" id="A0A8H4BPX8"/>
<evidence type="ECO:0000256" key="5">
    <source>
        <dbReference type="RuleBase" id="RU362022"/>
    </source>
</evidence>
<dbReference type="Gene3D" id="1.20.120.1630">
    <property type="match status" value="1"/>
</dbReference>
<keyword evidence="5" id="KW-0808">Transferase</keyword>
<dbReference type="GO" id="GO:0005789">
    <property type="term" value="C:endoplasmic reticulum membrane"/>
    <property type="evidence" value="ECO:0007669"/>
    <property type="project" value="UniProtKB-SubCell"/>
</dbReference>
<dbReference type="GO" id="GO:0032259">
    <property type="term" value="P:methylation"/>
    <property type="evidence" value="ECO:0007669"/>
    <property type="project" value="UniProtKB-KW"/>
</dbReference>
<keyword evidence="5" id="KW-0949">S-adenosyl-L-methionine</keyword>
<keyword evidence="3 5" id="KW-1133">Transmembrane helix</keyword>
<comment type="caution">
    <text evidence="6">The sequence shown here is derived from an EMBL/GenBank/DDBJ whole genome shotgun (WGS) entry which is preliminary data.</text>
</comment>
<gene>
    <name evidence="6" type="ORF">FB192DRAFT_1365261</name>
</gene>
<dbReference type="EMBL" id="JAAECE010000002">
    <property type="protein sequence ID" value="KAF1805950.1"/>
    <property type="molecule type" value="Genomic_DNA"/>
</dbReference>
<keyword evidence="5" id="KW-0489">Methyltransferase</keyword>
<evidence type="ECO:0000313" key="7">
    <source>
        <dbReference type="Proteomes" id="UP000469890"/>
    </source>
</evidence>
<sequence>MLLFILSYVLIGILFYLEYRYESSRTTTTLQTSADDRGTTRLLLIMWFLALVISPLWILLTVAAMPLVFSWIGLSLLLLAIGLLRWTTYVNPFYLRAMATTDDHFICTDGPYKTIRHPGYLAFLLAWVGFGFMTNNWISVVMVTVLMLWGYLLRILAEEQMMLDRFGVDYQQYMNESYRLIPFIF</sequence>
<reference evidence="6 7" key="1">
    <citation type="submission" date="2019-09" db="EMBL/GenBank/DDBJ databases">
        <authorList>
            <consortium name="DOE Joint Genome Institute"/>
            <person name="Mondo S.J."/>
            <person name="Navarro-Mendoza M.I."/>
            <person name="Perez-Arques C."/>
            <person name="Panchal S."/>
            <person name="Nicolas F.E."/>
            <person name="Ganguly P."/>
            <person name="Pangilinan J."/>
            <person name="Grigoriev I."/>
            <person name="Heitman J."/>
            <person name="Sanya K."/>
            <person name="Garre V."/>
        </authorList>
    </citation>
    <scope>NUCLEOTIDE SEQUENCE [LARGE SCALE GENOMIC DNA]</scope>
    <source>
        <strain evidence="6 7">MU402</strain>
    </source>
</reference>
<accession>A0A8H4BPX8</accession>
<name>A0A8H4BPX8_MUCCL</name>
<evidence type="ECO:0000256" key="1">
    <source>
        <dbReference type="ARBA" id="ARBA00004141"/>
    </source>
</evidence>
<protein>
    <recommendedName>
        <fullName evidence="5">Protein-S-isoprenylcysteine O-methyltransferase</fullName>
        <ecNumber evidence="5">2.1.1.100</ecNumber>
    </recommendedName>
</protein>
<dbReference type="Proteomes" id="UP000469890">
    <property type="component" value="Unassembled WGS sequence"/>
</dbReference>
<dbReference type="PANTHER" id="PTHR43847">
    <property type="entry name" value="BLL3993 PROTEIN"/>
    <property type="match status" value="1"/>
</dbReference>
<evidence type="ECO:0000256" key="2">
    <source>
        <dbReference type="ARBA" id="ARBA00022692"/>
    </source>
</evidence>
<proteinExistence type="inferred from homology"/>
<dbReference type="PANTHER" id="PTHR43847:SF1">
    <property type="entry name" value="BLL3993 PROTEIN"/>
    <property type="match status" value="1"/>
</dbReference>
<dbReference type="InterPro" id="IPR052527">
    <property type="entry name" value="Metal_cation-efflux_comp"/>
</dbReference>
<evidence type="ECO:0000313" key="6">
    <source>
        <dbReference type="EMBL" id="KAF1805950.1"/>
    </source>
</evidence>
<comment type="catalytic activity">
    <reaction evidence="5">
        <text>[protein]-C-terminal S-[(2E,6E)-farnesyl]-L-cysteine + S-adenosyl-L-methionine = [protein]-C-terminal S-[(2E,6E)-farnesyl]-L-cysteine methyl ester + S-adenosyl-L-homocysteine</text>
        <dbReference type="Rhea" id="RHEA:21672"/>
        <dbReference type="Rhea" id="RHEA-COMP:12125"/>
        <dbReference type="Rhea" id="RHEA-COMP:12126"/>
        <dbReference type="ChEBI" id="CHEBI:57856"/>
        <dbReference type="ChEBI" id="CHEBI:59789"/>
        <dbReference type="ChEBI" id="CHEBI:90510"/>
        <dbReference type="ChEBI" id="CHEBI:90511"/>
        <dbReference type="EC" id="2.1.1.100"/>
    </reaction>
</comment>
<keyword evidence="2 5" id="KW-0812">Transmembrane</keyword>
<feature type="transmembrane region" description="Helical" evidence="5">
    <location>
        <begin position="67"/>
        <end position="86"/>
    </location>
</feature>
<comment type="similarity">
    <text evidence="5">Belongs to the class VI-like SAM-binding methyltransferase superfamily. Isoprenylcysteine carboxyl methyltransferase family.</text>
</comment>
<comment type="subcellular location">
    <subcellularLocation>
        <location evidence="5">Endoplasmic reticulum membrane</location>
        <topology evidence="5">Multi-pass membrane protein</topology>
    </subcellularLocation>
    <subcellularLocation>
        <location evidence="1">Membrane</location>
        <topology evidence="1">Multi-pass membrane protein</topology>
    </subcellularLocation>
</comment>
<dbReference type="Pfam" id="PF04140">
    <property type="entry name" value="ICMT"/>
    <property type="match status" value="1"/>
</dbReference>